<sequence length="388" mass="42047">MSSPLNATSASAPPDPFAFPELPALDNTFGAVLLGTFGGILLFGLTLHQTYQYFSVYTTDGPILKGLVVIVMRVHLYHYLVTNYFKPQVLLKGVWSIDVYPLVSGINMVLSQSFFARRIWLVAPQYRAVVVVAGILCLAEIASPYRIMIPTYAQYEGSQWLVSAGSTMAVTADTLLTVILIVVLRKSRTGIKRTDSMLDIMIMYSVNTGLLTGVFNLLSMLFSFTQKQTLIWIAFGIVGAKMYGTTLLAALNSRQSIAAHGAGVSYESSPFGHISGNSQPGGHSNAISQASRHRVPASKVRLPHTSSPRRRRDAHVLSSALQPRPRRAGDDQDYNDIAIELKATQLDANVGSAAFASATVPVPFGKASFADEGLDGRTVHLEQKVVPV</sequence>
<feature type="transmembrane region" description="Helical" evidence="2">
    <location>
        <begin position="204"/>
        <end position="224"/>
    </location>
</feature>
<feature type="compositionally biased region" description="Polar residues" evidence="1">
    <location>
        <begin position="275"/>
        <end position="290"/>
    </location>
</feature>
<feature type="transmembrane region" description="Helical" evidence="2">
    <location>
        <begin position="160"/>
        <end position="184"/>
    </location>
</feature>
<evidence type="ECO:0000256" key="1">
    <source>
        <dbReference type="SAM" id="MobiDB-lite"/>
    </source>
</evidence>
<accession>A0A060SP06</accession>
<dbReference type="PANTHER" id="PTHR40465:SF1">
    <property type="entry name" value="DUF6534 DOMAIN-CONTAINING PROTEIN"/>
    <property type="match status" value="1"/>
</dbReference>
<evidence type="ECO:0000313" key="5">
    <source>
        <dbReference type="Proteomes" id="UP000029665"/>
    </source>
</evidence>
<feature type="domain" description="DUF6534" evidence="3">
    <location>
        <begin position="169"/>
        <end position="256"/>
    </location>
</feature>
<proteinExistence type="predicted"/>
<organism evidence="4 5">
    <name type="scientific">Pycnoporus cinnabarinus</name>
    <name type="common">Cinnabar-red polypore</name>
    <name type="synonym">Trametes cinnabarina</name>
    <dbReference type="NCBI Taxonomy" id="5643"/>
    <lineage>
        <taxon>Eukaryota</taxon>
        <taxon>Fungi</taxon>
        <taxon>Dikarya</taxon>
        <taxon>Basidiomycota</taxon>
        <taxon>Agaricomycotina</taxon>
        <taxon>Agaricomycetes</taxon>
        <taxon>Polyporales</taxon>
        <taxon>Polyporaceae</taxon>
        <taxon>Trametes</taxon>
    </lineage>
</organism>
<gene>
    <name evidence="4" type="ORF">BN946_scf184876.g13</name>
</gene>
<dbReference type="InterPro" id="IPR045339">
    <property type="entry name" value="DUF6534"/>
</dbReference>
<feature type="transmembrane region" description="Helical" evidence="2">
    <location>
        <begin position="128"/>
        <end position="148"/>
    </location>
</feature>
<dbReference type="OrthoDB" id="2748692at2759"/>
<name>A0A060SP06_PYCCI</name>
<keyword evidence="2" id="KW-0472">Membrane</keyword>
<keyword evidence="5" id="KW-1185">Reference proteome</keyword>
<feature type="transmembrane region" description="Helical" evidence="2">
    <location>
        <begin position="29"/>
        <end position="51"/>
    </location>
</feature>
<feature type="transmembrane region" description="Helical" evidence="2">
    <location>
        <begin position="63"/>
        <end position="81"/>
    </location>
</feature>
<comment type="caution">
    <text evidence="4">The sequence shown here is derived from an EMBL/GenBank/DDBJ whole genome shotgun (WGS) entry which is preliminary data.</text>
</comment>
<reference evidence="4" key="1">
    <citation type="submission" date="2014-01" db="EMBL/GenBank/DDBJ databases">
        <title>The genome of the white-rot fungus Pycnoporus cinnabarinus: a basidiomycete model with a versatile arsenal for lignocellulosic biomass breakdown.</title>
        <authorList>
            <person name="Levasseur A."/>
            <person name="Lomascolo A."/>
            <person name="Ruiz-Duenas F.J."/>
            <person name="Uzan E."/>
            <person name="Piumi F."/>
            <person name="Kues U."/>
            <person name="Ram A.F.J."/>
            <person name="Murat C."/>
            <person name="Haon M."/>
            <person name="Benoit I."/>
            <person name="Arfi Y."/>
            <person name="Chevret D."/>
            <person name="Drula E."/>
            <person name="Kwon M.J."/>
            <person name="Gouret P."/>
            <person name="Lesage-Meessen L."/>
            <person name="Lombard V."/>
            <person name="Mariette J."/>
            <person name="Noirot C."/>
            <person name="Park J."/>
            <person name="Patyshakuliyeva A."/>
            <person name="Wieneger R.A.B."/>
            <person name="Wosten H.A.B."/>
            <person name="Martin F."/>
            <person name="Coutinho P.M."/>
            <person name="de Vries R."/>
            <person name="Martinez A.T."/>
            <person name="Klopp C."/>
            <person name="Pontarotti P."/>
            <person name="Henrissat B."/>
            <person name="Record E."/>
        </authorList>
    </citation>
    <scope>NUCLEOTIDE SEQUENCE [LARGE SCALE GENOMIC DNA]</scope>
    <source>
        <strain evidence="4">BRFM137</strain>
    </source>
</reference>
<dbReference type="EMBL" id="CCBP010000338">
    <property type="protein sequence ID" value="CDO76120.1"/>
    <property type="molecule type" value="Genomic_DNA"/>
</dbReference>
<evidence type="ECO:0000313" key="4">
    <source>
        <dbReference type="EMBL" id="CDO76120.1"/>
    </source>
</evidence>
<keyword evidence="2" id="KW-1133">Transmembrane helix</keyword>
<dbReference type="AlphaFoldDB" id="A0A060SP06"/>
<keyword evidence="2" id="KW-0812">Transmembrane</keyword>
<dbReference type="PANTHER" id="PTHR40465">
    <property type="entry name" value="CHROMOSOME 1, WHOLE GENOME SHOTGUN SEQUENCE"/>
    <property type="match status" value="1"/>
</dbReference>
<dbReference type="OMA" id="MWAWISA"/>
<dbReference type="Pfam" id="PF20152">
    <property type="entry name" value="DUF6534"/>
    <property type="match status" value="1"/>
</dbReference>
<feature type="region of interest" description="Disordered" evidence="1">
    <location>
        <begin position="272"/>
        <end position="332"/>
    </location>
</feature>
<evidence type="ECO:0000259" key="3">
    <source>
        <dbReference type="Pfam" id="PF20152"/>
    </source>
</evidence>
<feature type="transmembrane region" description="Helical" evidence="2">
    <location>
        <begin position="93"/>
        <end position="116"/>
    </location>
</feature>
<protein>
    <recommendedName>
        <fullName evidence="3">DUF6534 domain-containing protein</fullName>
    </recommendedName>
</protein>
<dbReference type="STRING" id="5643.A0A060SP06"/>
<evidence type="ECO:0000256" key="2">
    <source>
        <dbReference type="SAM" id="Phobius"/>
    </source>
</evidence>
<dbReference type="HOGENOM" id="CLU_046025_5_4_1"/>
<dbReference type="Proteomes" id="UP000029665">
    <property type="component" value="Unassembled WGS sequence"/>
</dbReference>
<feature type="transmembrane region" description="Helical" evidence="2">
    <location>
        <begin position="230"/>
        <end position="251"/>
    </location>
</feature>